<evidence type="ECO:0000313" key="5">
    <source>
        <dbReference type="Proteomes" id="UP000321464"/>
    </source>
</evidence>
<accession>A0A512AKR4</accession>
<evidence type="ECO:0000313" key="4">
    <source>
        <dbReference type="EMBL" id="GEO00295.1"/>
    </source>
</evidence>
<organism evidence="4 5">
    <name type="scientific">Novosphingobium sediminis</name>
    <dbReference type="NCBI Taxonomy" id="707214"/>
    <lineage>
        <taxon>Bacteria</taxon>
        <taxon>Pseudomonadati</taxon>
        <taxon>Pseudomonadota</taxon>
        <taxon>Alphaproteobacteria</taxon>
        <taxon>Sphingomonadales</taxon>
        <taxon>Sphingomonadaceae</taxon>
        <taxon>Novosphingobium</taxon>
    </lineage>
</organism>
<dbReference type="Gene3D" id="3.40.630.30">
    <property type="match status" value="1"/>
</dbReference>
<dbReference type="RefSeq" id="WP_147159587.1">
    <property type="nucleotide sequence ID" value="NZ_BJYR01000013.1"/>
</dbReference>
<dbReference type="PROSITE" id="PS51186">
    <property type="entry name" value="GNAT"/>
    <property type="match status" value="1"/>
</dbReference>
<dbReference type="EMBL" id="BJYR01000013">
    <property type="protein sequence ID" value="GEO00295.1"/>
    <property type="molecule type" value="Genomic_DNA"/>
</dbReference>
<dbReference type="PANTHER" id="PTHR43877:SF5">
    <property type="entry name" value="BLL8307 PROTEIN"/>
    <property type="match status" value="1"/>
</dbReference>
<keyword evidence="1 4" id="KW-0808">Transferase</keyword>
<dbReference type="InterPro" id="IPR000182">
    <property type="entry name" value="GNAT_dom"/>
</dbReference>
<keyword evidence="5" id="KW-1185">Reference proteome</keyword>
<protein>
    <submittedName>
        <fullName evidence="4">Putative N-acetyltransferase YedL</fullName>
    </submittedName>
</protein>
<dbReference type="Pfam" id="PF00583">
    <property type="entry name" value="Acetyltransf_1"/>
    <property type="match status" value="1"/>
</dbReference>
<dbReference type="InterPro" id="IPR050832">
    <property type="entry name" value="Bact_Acetyltransf"/>
</dbReference>
<gene>
    <name evidence="4" type="primary">yedL</name>
    <name evidence="4" type="ORF">NSE01_21270</name>
</gene>
<dbReference type="AlphaFoldDB" id="A0A512AKR4"/>
<feature type="domain" description="N-acetyltransferase" evidence="3">
    <location>
        <begin position="7"/>
        <end position="154"/>
    </location>
</feature>
<name>A0A512AKR4_9SPHN</name>
<dbReference type="PANTHER" id="PTHR43877">
    <property type="entry name" value="AMINOALKYLPHOSPHONATE N-ACETYLTRANSFERASE-RELATED-RELATED"/>
    <property type="match status" value="1"/>
</dbReference>
<evidence type="ECO:0000256" key="1">
    <source>
        <dbReference type="ARBA" id="ARBA00022679"/>
    </source>
</evidence>
<dbReference type="SUPFAM" id="SSF55729">
    <property type="entry name" value="Acyl-CoA N-acyltransferases (Nat)"/>
    <property type="match status" value="1"/>
</dbReference>
<dbReference type="CDD" id="cd04301">
    <property type="entry name" value="NAT_SF"/>
    <property type="match status" value="1"/>
</dbReference>
<evidence type="ECO:0000256" key="2">
    <source>
        <dbReference type="ARBA" id="ARBA00023315"/>
    </source>
</evidence>
<evidence type="ECO:0000259" key="3">
    <source>
        <dbReference type="PROSITE" id="PS51186"/>
    </source>
</evidence>
<comment type="caution">
    <text evidence="4">The sequence shown here is derived from an EMBL/GenBank/DDBJ whole genome shotgun (WGS) entry which is preliminary data.</text>
</comment>
<dbReference type="InterPro" id="IPR016181">
    <property type="entry name" value="Acyl_CoA_acyltransferase"/>
</dbReference>
<keyword evidence="2" id="KW-0012">Acyltransferase</keyword>
<sequence>MTGGLTITEDDLSGEDVRALIALHLSGMHAESPACKVHALPLEKLRQPGVTFFTAHVEGALAAIGAIKHLDDTHGELKSMRAAPEWRGKGAGEAMLQHLLGVARGRGYARVSLETGRTDAFAPAVALYRKYGFENCDGFADYVVDDFSQCLTLEL</sequence>
<dbReference type="GO" id="GO:0016747">
    <property type="term" value="F:acyltransferase activity, transferring groups other than amino-acyl groups"/>
    <property type="evidence" value="ECO:0007669"/>
    <property type="project" value="InterPro"/>
</dbReference>
<dbReference type="OrthoDB" id="9803233at2"/>
<dbReference type="Proteomes" id="UP000321464">
    <property type="component" value="Unassembled WGS sequence"/>
</dbReference>
<reference evidence="4 5" key="1">
    <citation type="submission" date="2019-07" db="EMBL/GenBank/DDBJ databases">
        <title>Whole genome shotgun sequence of Novosphingobium sediminis NBRC 106119.</title>
        <authorList>
            <person name="Hosoyama A."/>
            <person name="Uohara A."/>
            <person name="Ohji S."/>
            <person name="Ichikawa N."/>
        </authorList>
    </citation>
    <scope>NUCLEOTIDE SEQUENCE [LARGE SCALE GENOMIC DNA]</scope>
    <source>
        <strain evidence="4 5">NBRC 106119</strain>
    </source>
</reference>
<proteinExistence type="predicted"/>